<organism evidence="9 10">
    <name type="scientific">Actinomyces massiliensis F0489</name>
    <dbReference type="NCBI Taxonomy" id="1125718"/>
    <lineage>
        <taxon>Bacteria</taxon>
        <taxon>Bacillati</taxon>
        <taxon>Actinomycetota</taxon>
        <taxon>Actinomycetes</taxon>
        <taxon>Actinomycetales</taxon>
        <taxon>Actinomycetaceae</taxon>
        <taxon>Actinomyces</taxon>
    </lineage>
</organism>
<keyword evidence="2 5" id="KW-0547">Nucleotide-binding</keyword>
<evidence type="ECO:0000256" key="1">
    <source>
        <dbReference type="ARBA" id="ARBA00022679"/>
    </source>
</evidence>
<dbReference type="Proteomes" id="UP000002941">
    <property type="component" value="Unassembled WGS sequence"/>
</dbReference>
<evidence type="ECO:0000259" key="8">
    <source>
        <dbReference type="PROSITE" id="PS50011"/>
    </source>
</evidence>
<gene>
    <name evidence="9" type="ORF">HMPREF1318_1476</name>
</gene>
<keyword evidence="3 9" id="KW-0418">Kinase</keyword>
<dbReference type="InterPro" id="IPR000719">
    <property type="entry name" value="Prot_kinase_dom"/>
</dbReference>
<dbReference type="OrthoDB" id="9762169at2"/>
<dbReference type="RefSeq" id="WP_008732280.1">
    <property type="nucleotide sequence ID" value="NZ_AKFT01000158.1"/>
</dbReference>
<keyword evidence="1" id="KW-0808">Transferase</keyword>
<evidence type="ECO:0000256" key="3">
    <source>
        <dbReference type="ARBA" id="ARBA00022777"/>
    </source>
</evidence>
<dbReference type="InterPro" id="IPR008271">
    <property type="entry name" value="Ser/Thr_kinase_AS"/>
</dbReference>
<feature type="transmembrane region" description="Helical" evidence="7">
    <location>
        <begin position="672"/>
        <end position="696"/>
    </location>
</feature>
<feature type="region of interest" description="Disordered" evidence="6">
    <location>
        <begin position="381"/>
        <end position="559"/>
    </location>
</feature>
<dbReference type="EMBL" id="AKFT01000158">
    <property type="protein sequence ID" value="EJF41464.1"/>
    <property type="molecule type" value="Genomic_DNA"/>
</dbReference>
<reference evidence="9 10" key="1">
    <citation type="submission" date="2012-05" db="EMBL/GenBank/DDBJ databases">
        <authorList>
            <person name="Harkins D.M."/>
            <person name="Madupu R."/>
            <person name="Durkin A.S."/>
            <person name="Torralba M."/>
            <person name="Methe B."/>
            <person name="Sutton G.G."/>
            <person name="Nelson K.E."/>
        </authorList>
    </citation>
    <scope>NUCLEOTIDE SEQUENCE [LARGE SCALE GENOMIC DNA]</scope>
    <source>
        <strain evidence="9 10">F0489</strain>
    </source>
</reference>
<feature type="transmembrane region" description="Helical" evidence="7">
    <location>
        <begin position="634"/>
        <end position="660"/>
    </location>
</feature>
<dbReference type="SUPFAM" id="SSF56112">
    <property type="entry name" value="Protein kinase-like (PK-like)"/>
    <property type="match status" value="1"/>
</dbReference>
<feature type="compositionally biased region" description="Polar residues" evidence="6">
    <location>
        <begin position="446"/>
        <end position="455"/>
    </location>
</feature>
<dbReference type="PROSITE" id="PS50011">
    <property type="entry name" value="PROTEIN_KINASE_DOM"/>
    <property type="match status" value="1"/>
</dbReference>
<evidence type="ECO:0000256" key="2">
    <source>
        <dbReference type="ARBA" id="ARBA00022741"/>
    </source>
</evidence>
<feature type="transmembrane region" description="Helical" evidence="7">
    <location>
        <begin position="717"/>
        <end position="739"/>
    </location>
</feature>
<proteinExistence type="predicted"/>
<dbReference type="PROSITE" id="PS00108">
    <property type="entry name" value="PROTEIN_KINASE_ST"/>
    <property type="match status" value="1"/>
</dbReference>
<evidence type="ECO:0000256" key="6">
    <source>
        <dbReference type="SAM" id="MobiDB-lite"/>
    </source>
</evidence>
<sequence>MTQNPDVGTGTPISLAGLRAGADVGGYRLLRRLGAGGMGVVWEVADGEGSHVAMKILHPQIAADPMARRRLDREASVLARVKDSRVARILDIETGDGADGSGVTFVITELVDGPTLQHEVDYEGAYDLSTDARDLSDLAHGLVDSLSAVHAAGVIHRDLKPSNVMLGAQGPVLIDFGIAQVADDVRLTQTGQVTGTPGFIPPEMLDGQEPTPGVDWYACAGVLLFAVTGRAPFGSGPWQAVFRRVYAGTPELGALEEDCPALAQAFTAALATEADDRLSVEDLLRVLDDVADGGTGQEVVDELLGNDGGASEADTATGTFAANYGIMASPQSAGTGPRPGAPGGAGVPGGAGALPAGAPSGGGYSGYGGYSSYNNGYRTPSTPSSGGYGTRPGAPSAGMGPPPGAYGYLGASGPAAPTPTPPSPSTSMSGAVGAPPSFRPDGGQQSGPMTPSTGVRPTGVPAAYAPGSNTGVRPAQPSSARPAPLPAPGPVPSPTPAPISPPAQPAQPAQQAPAQPTGPQPTGAHPTGARPTGAQPAGAQPTGVQPAVSTETSDSLPSWAREPRRHPVVILAGFAFLAALSFAMPIWVVILFVVVLVVAGTVGRAEDARRWRRLEAGRVSAGDSPRMWAGVPWYLLRSLVANIFAAIPGLLVFGVAYYVLNRLVFAEAETYYAVRMTWGVPVTLSLFVGWMVPWGAPTRRGGARMVEAAMGSESGPVIGGAVLLAAAAGLMILLVLGALPTTAGPFFYES</sequence>
<keyword evidence="7" id="KW-0812">Transmembrane</keyword>
<protein>
    <submittedName>
        <fullName evidence="9">Kinase domain protein</fullName>
    </submittedName>
</protein>
<dbReference type="PANTHER" id="PTHR43289">
    <property type="entry name" value="MITOGEN-ACTIVATED PROTEIN KINASE KINASE KINASE 20-RELATED"/>
    <property type="match status" value="1"/>
</dbReference>
<feature type="transmembrane region" description="Helical" evidence="7">
    <location>
        <begin position="570"/>
        <end position="603"/>
    </location>
</feature>
<dbReference type="SMART" id="SM00220">
    <property type="entry name" value="S_TKc"/>
    <property type="match status" value="1"/>
</dbReference>
<comment type="caution">
    <text evidence="9">The sequence shown here is derived from an EMBL/GenBank/DDBJ whole genome shotgun (WGS) entry which is preliminary data.</text>
</comment>
<accession>J0N3T9</accession>
<keyword evidence="7" id="KW-0472">Membrane</keyword>
<keyword evidence="7" id="KW-1133">Transmembrane helix</keyword>
<evidence type="ECO:0000256" key="5">
    <source>
        <dbReference type="PROSITE-ProRule" id="PRU10141"/>
    </source>
</evidence>
<feature type="compositionally biased region" description="Pro residues" evidence="6">
    <location>
        <begin position="483"/>
        <end position="505"/>
    </location>
</feature>
<dbReference type="PROSITE" id="PS00107">
    <property type="entry name" value="PROTEIN_KINASE_ATP"/>
    <property type="match status" value="1"/>
</dbReference>
<feature type="binding site" evidence="5">
    <location>
        <position position="55"/>
    </location>
    <ligand>
        <name>ATP</name>
        <dbReference type="ChEBI" id="CHEBI:30616"/>
    </ligand>
</feature>
<dbReference type="Pfam" id="PF00069">
    <property type="entry name" value="Pkinase"/>
    <property type="match status" value="1"/>
</dbReference>
<dbReference type="PATRIC" id="fig|1125718.3.peg.1921"/>
<feature type="domain" description="Protein kinase" evidence="8">
    <location>
        <begin position="27"/>
        <end position="291"/>
    </location>
</feature>
<dbReference type="AlphaFoldDB" id="J0N3T9"/>
<feature type="compositionally biased region" description="Low complexity" evidence="6">
    <location>
        <begin position="506"/>
        <end position="524"/>
    </location>
</feature>
<dbReference type="Gene3D" id="3.30.200.20">
    <property type="entry name" value="Phosphorylase Kinase, domain 1"/>
    <property type="match status" value="1"/>
</dbReference>
<name>J0N3T9_9ACTO</name>
<dbReference type="Gene3D" id="1.10.510.10">
    <property type="entry name" value="Transferase(Phosphotransferase) domain 1"/>
    <property type="match status" value="1"/>
</dbReference>
<evidence type="ECO:0000313" key="9">
    <source>
        <dbReference type="EMBL" id="EJF41464.1"/>
    </source>
</evidence>
<dbReference type="CDD" id="cd14014">
    <property type="entry name" value="STKc_PknB_like"/>
    <property type="match status" value="1"/>
</dbReference>
<keyword evidence="4 5" id="KW-0067">ATP-binding</keyword>
<evidence type="ECO:0000313" key="10">
    <source>
        <dbReference type="Proteomes" id="UP000002941"/>
    </source>
</evidence>
<feature type="compositionally biased region" description="Low complexity" evidence="6">
    <location>
        <begin position="392"/>
        <end position="415"/>
    </location>
</feature>
<dbReference type="InterPro" id="IPR011009">
    <property type="entry name" value="Kinase-like_dom_sf"/>
</dbReference>
<dbReference type="GO" id="GO:0004674">
    <property type="term" value="F:protein serine/threonine kinase activity"/>
    <property type="evidence" value="ECO:0007669"/>
    <property type="project" value="TreeGrafter"/>
</dbReference>
<dbReference type="GO" id="GO:0005524">
    <property type="term" value="F:ATP binding"/>
    <property type="evidence" value="ECO:0007669"/>
    <property type="project" value="UniProtKB-UniRule"/>
</dbReference>
<dbReference type="InterPro" id="IPR017441">
    <property type="entry name" value="Protein_kinase_ATP_BS"/>
</dbReference>
<feature type="compositionally biased region" description="Polar residues" evidence="6">
    <location>
        <begin position="547"/>
        <end position="556"/>
    </location>
</feature>
<keyword evidence="10" id="KW-1185">Reference proteome</keyword>
<evidence type="ECO:0000256" key="7">
    <source>
        <dbReference type="SAM" id="Phobius"/>
    </source>
</evidence>
<dbReference type="eggNOG" id="COG0515">
    <property type="taxonomic scope" value="Bacteria"/>
</dbReference>
<dbReference type="PANTHER" id="PTHR43289:SF34">
    <property type="entry name" value="SERINE_THREONINE-PROTEIN KINASE YBDM-RELATED"/>
    <property type="match status" value="1"/>
</dbReference>
<evidence type="ECO:0000256" key="4">
    <source>
        <dbReference type="ARBA" id="ARBA00022840"/>
    </source>
</evidence>